<dbReference type="Pfam" id="PF00528">
    <property type="entry name" value="BPD_transp_1"/>
    <property type="match status" value="1"/>
</dbReference>
<keyword evidence="6 7" id="KW-0472">Membrane</keyword>
<name>A0A250DQJ5_9BURK</name>
<feature type="transmembrane region" description="Helical" evidence="7">
    <location>
        <begin position="110"/>
        <end position="130"/>
    </location>
</feature>
<evidence type="ECO:0000256" key="3">
    <source>
        <dbReference type="ARBA" id="ARBA00022475"/>
    </source>
</evidence>
<evidence type="ECO:0000313" key="10">
    <source>
        <dbReference type="Proteomes" id="UP000217154"/>
    </source>
</evidence>
<feature type="domain" description="ABC transmembrane type-1" evidence="8">
    <location>
        <begin position="72"/>
        <end position="270"/>
    </location>
</feature>
<organism evidence="9 10">
    <name type="scientific">Variovorax boronicumulans</name>
    <dbReference type="NCBI Taxonomy" id="436515"/>
    <lineage>
        <taxon>Bacteria</taxon>
        <taxon>Pseudomonadati</taxon>
        <taxon>Pseudomonadota</taxon>
        <taxon>Betaproteobacteria</taxon>
        <taxon>Burkholderiales</taxon>
        <taxon>Comamonadaceae</taxon>
        <taxon>Variovorax</taxon>
    </lineage>
</organism>
<gene>
    <name evidence="9" type="ORF">CKY39_27935</name>
</gene>
<evidence type="ECO:0000259" key="8">
    <source>
        <dbReference type="PROSITE" id="PS50928"/>
    </source>
</evidence>
<dbReference type="InterPro" id="IPR035906">
    <property type="entry name" value="MetI-like_sf"/>
</dbReference>
<evidence type="ECO:0000256" key="7">
    <source>
        <dbReference type="RuleBase" id="RU363032"/>
    </source>
</evidence>
<keyword evidence="4 7" id="KW-0812">Transmembrane</keyword>
<keyword evidence="3" id="KW-1003">Cell membrane</keyword>
<evidence type="ECO:0000256" key="2">
    <source>
        <dbReference type="ARBA" id="ARBA00022448"/>
    </source>
</evidence>
<evidence type="ECO:0000256" key="4">
    <source>
        <dbReference type="ARBA" id="ARBA00022692"/>
    </source>
</evidence>
<dbReference type="InterPro" id="IPR050901">
    <property type="entry name" value="BP-dep_ABC_trans_perm"/>
</dbReference>
<feature type="transmembrane region" description="Helical" evidence="7">
    <location>
        <begin position="150"/>
        <end position="169"/>
    </location>
</feature>
<dbReference type="PROSITE" id="PS50928">
    <property type="entry name" value="ABC_TM1"/>
    <property type="match status" value="1"/>
</dbReference>
<dbReference type="GO" id="GO:0055085">
    <property type="term" value="P:transmembrane transport"/>
    <property type="evidence" value="ECO:0007669"/>
    <property type="project" value="InterPro"/>
</dbReference>
<dbReference type="PANTHER" id="PTHR32243">
    <property type="entry name" value="MALTOSE TRANSPORT SYSTEM PERMEASE-RELATED"/>
    <property type="match status" value="1"/>
</dbReference>
<proteinExistence type="inferred from homology"/>
<dbReference type="Gene3D" id="1.10.3720.10">
    <property type="entry name" value="MetI-like"/>
    <property type="match status" value="1"/>
</dbReference>
<evidence type="ECO:0000256" key="6">
    <source>
        <dbReference type="ARBA" id="ARBA00023136"/>
    </source>
</evidence>
<accession>A0A250DQJ5</accession>
<comment type="similarity">
    <text evidence="7">Belongs to the binding-protein-dependent transport system permease family.</text>
</comment>
<dbReference type="GO" id="GO:0005886">
    <property type="term" value="C:plasma membrane"/>
    <property type="evidence" value="ECO:0007669"/>
    <property type="project" value="UniProtKB-SubCell"/>
</dbReference>
<sequence length="284" mass="31527">MIRPDKLVRSLWCWLLLLPLVAVVVFPLAVMFFTALKPASEIYVYPARWLPQQWQWSNFSAMWTQTGFGRALLNSLLVSLSATVLTIAVSVPSAYALARLKFRGQGGYRQFLLITQMISPVLLVVGLFKMAASLPWFEGGNMTDSRLSVVVAYGAFGIAFAVWMMTSYFETIPRDLEESAWLEGSGPVRTVCKVFLPLALPAMAVTALVTFVNAWNEFAVVYTLIRSTEKQTLTVLVTNMVAGQYVVQWELVMAAAICAVVPVAILFAWMQRYMVQGLTAGSVK</sequence>
<evidence type="ECO:0000256" key="5">
    <source>
        <dbReference type="ARBA" id="ARBA00022989"/>
    </source>
</evidence>
<evidence type="ECO:0000256" key="1">
    <source>
        <dbReference type="ARBA" id="ARBA00004651"/>
    </source>
</evidence>
<dbReference type="RefSeq" id="WP_095746737.1">
    <property type="nucleotide sequence ID" value="NZ_CP023284.1"/>
</dbReference>
<dbReference type="CDD" id="cd06261">
    <property type="entry name" value="TM_PBP2"/>
    <property type="match status" value="1"/>
</dbReference>
<reference evidence="9 10" key="1">
    <citation type="submission" date="2017-09" db="EMBL/GenBank/DDBJ databases">
        <title>The diverse metabolic capabilities of V. boronicumulans make it an excellent choice for continued studies on novel biodegradation.</title>
        <authorList>
            <person name="Sun S."/>
        </authorList>
    </citation>
    <scope>NUCLEOTIDE SEQUENCE [LARGE SCALE GENOMIC DNA]</scope>
    <source>
        <strain evidence="9 10">J1</strain>
    </source>
</reference>
<feature type="transmembrane region" description="Helical" evidence="7">
    <location>
        <begin position="246"/>
        <end position="269"/>
    </location>
</feature>
<dbReference type="EMBL" id="CP023284">
    <property type="protein sequence ID" value="ATA56637.1"/>
    <property type="molecule type" value="Genomic_DNA"/>
</dbReference>
<evidence type="ECO:0000313" key="9">
    <source>
        <dbReference type="EMBL" id="ATA56637.1"/>
    </source>
</evidence>
<dbReference type="InterPro" id="IPR000515">
    <property type="entry name" value="MetI-like"/>
</dbReference>
<dbReference type="KEGG" id="vbo:CKY39_27935"/>
<dbReference type="Proteomes" id="UP000217154">
    <property type="component" value="Chromosome"/>
</dbReference>
<dbReference type="PANTHER" id="PTHR32243:SF18">
    <property type="entry name" value="INNER MEMBRANE ABC TRANSPORTER PERMEASE PROTEIN YCJP"/>
    <property type="match status" value="1"/>
</dbReference>
<feature type="transmembrane region" description="Helical" evidence="7">
    <location>
        <begin position="190"/>
        <end position="212"/>
    </location>
</feature>
<dbReference type="AlphaFoldDB" id="A0A250DQJ5"/>
<comment type="subcellular location">
    <subcellularLocation>
        <location evidence="1 7">Cell membrane</location>
        <topology evidence="1 7">Multi-pass membrane protein</topology>
    </subcellularLocation>
</comment>
<keyword evidence="5 7" id="KW-1133">Transmembrane helix</keyword>
<dbReference type="SUPFAM" id="SSF161098">
    <property type="entry name" value="MetI-like"/>
    <property type="match status" value="1"/>
</dbReference>
<protein>
    <recommendedName>
        <fullName evidence="8">ABC transmembrane type-1 domain-containing protein</fullName>
    </recommendedName>
</protein>
<feature type="transmembrane region" description="Helical" evidence="7">
    <location>
        <begin position="76"/>
        <end position="98"/>
    </location>
</feature>
<feature type="transmembrane region" description="Helical" evidence="7">
    <location>
        <begin position="12"/>
        <end position="36"/>
    </location>
</feature>
<keyword evidence="2 7" id="KW-0813">Transport</keyword>